<dbReference type="InterPro" id="IPR050494">
    <property type="entry name" value="Ser_Thr_dual-spec_kinase"/>
</dbReference>
<evidence type="ECO:0000313" key="12">
    <source>
        <dbReference type="Proteomes" id="UP000187209"/>
    </source>
</evidence>
<evidence type="ECO:0000256" key="9">
    <source>
        <dbReference type="SAM" id="MobiDB-lite"/>
    </source>
</evidence>
<gene>
    <name evidence="11" type="ORF">SteCoe_10307</name>
</gene>
<dbReference type="OrthoDB" id="9332038at2759"/>
<dbReference type="EMBL" id="MPUH01000165">
    <property type="protein sequence ID" value="OMJ87895.1"/>
    <property type="molecule type" value="Genomic_DNA"/>
</dbReference>
<dbReference type="InterPro" id="IPR008271">
    <property type="entry name" value="Ser/Thr_kinase_AS"/>
</dbReference>
<dbReference type="PANTHER" id="PTHR24058">
    <property type="entry name" value="DUAL SPECIFICITY PROTEIN KINASE"/>
    <property type="match status" value="1"/>
</dbReference>
<evidence type="ECO:0000256" key="5">
    <source>
        <dbReference type="ARBA" id="ARBA00022777"/>
    </source>
</evidence>
<feature type="region of interest" description="Disordered" evidence="9">
    <location>
        <begin position="1"/>
        <end position="25"/>
    </location>
</feature>
<keyword evidence="6 7" id="KW-0067">ATP-binding</keyword>
<keyword evidence="5" id="KW-0418">Kinase</keyword>
<dbReference type="GO" id="GO:0005524">
    <property type="term" value="F:ATP binding"/>
    <property type="evidence" value="ECO:0007669"/>
    <property type="project" value="UniProtKB-UniRule"/>
</dbReference>
<name>A0A1R2CG11_9CILI</name>
<dbReference type="SUPFAM" id="SSF56112">
    <property type="entry name" value="Protein kinase-like (PK-like)"/>
    <property type="match status" value="1"/>
</dbReference>
<evidence type="ECO:0000256" key="7">
    <source>
        <dbReference type="PROSITE-ProRule" id="PRU10141"/>
    </source>
</evidence>
<dbReference type="InterPro" id="IPR000719">
    <property type="entry name" value="Prot_kinase_dom"/>
</dbReference>
<comment type="similarity">
    <text evidence="1">Belongs to the protein kinase superfamily. CMGC Ser/Thr protein kinase family. MNB/DYRK subfamily.</text>
</comment>
<evidence type="ECO:0000256" key="3">
    <source>
        <dbReference type="ARBA" id="ARBA00022679"/>
    </source>
</evidence>
<organism evidence="11 12">
    <name type="scientific">Stentor coeruleus</name>
    <dbReference type="NCBI Taxonomy" id="5963"/>
    <lineage>
        <taxon>Eukaryota</taxon>
        <taxon>Sar</taxon>
        <taxon>Alveolata</taxon>
        <taxon>Ciliophora</taxon>
        <taxon>Postciliodesmatophora</taxon>
        <taxon>Heterotrichea</taxon>
        <taxon>Heterotrichida</taxon>
        <taxon>Stentoridae</taxon>
        <taxon>Stentor</taxon>
    </lineage>
</organism>
<dbReference type="GO" id="GO:0004674">
    <property type="term" value="F:protein serine/threonine kinase activity"/>
    <property type="evidence" value="ECO:0007669"/>
    <property type="project" value="UniProtKB-KW"/>
</dbReference>
<comment type="caution">
    <text evidence="11">The sequence shown here is derived from an EMBL/GenBank/DDBJ whole genome shotgun (WGS) entry which is preliminary data.</text>
</comment>
<keyword evidence="3" id="KW-0808">Transferase</keyword>
<feature type="domain" description="Protein kinase" evidence="10">
    <location>
        <begin position="171"/>
        <end position="448"/>
    </location>
</feature>
<dbReference type="InterPro" id="IPR011009">
    <property type="entry name" value="Kinase-like_dom_sf"/>
</dbReference>
<evidence type="ECO:0000256" key="1">
    <source>
        <dbReference type="ARBA" id="ARBA00008867"/>
    </source>
</evidence>
<evidence type="ECO:0000256" key="6">
    <source>
        <dbReference type="ARBA" id="ARBA00022840"/>
    </source>
</evidence>
<keyword evidence="4 7" id="KW-0547">Nucleotide-binding</keyword>
<evidence type="ECO:0000256" key="8">
    <source>
        <dbReference type="RuleBase" id="RU000304"/>
    </source>
</evidence>
<dbReference type="Pfam" id="PF00069">
    <property type="entry name" value="Pkinase"/>
    <property type="match status" value="1"/>
</dbReference>
<keyword evidence="2 8" id="KW-0723">Serine/threonine-protein kinase</keyword>
<dbReference type="GO" id="GO:0005737">
    <property type="term" value="C:cytoplasm"/>
    <property type="evidence" value="ECO:0007669"/>
    <property type="project" value="TreeGrafter"/>
</dbReference>
<dbReference type="AlphaFoldDB" id="A0A1R2CG11"/>
<evidence type="ECO:0000256" key="2">
    <source>
        <dbReference type="ARBA" id="ARBA00022527"/>
    </source>
</evidence>
<reference evidence="11 12" key="1">
    <citation type="submission" date="2016-11" db="EMBL/GenBank/DDBJ databases">
        <title>The macronuclear genome of Stentor coeruleus: a giant cell with tiny introns.</title>
        <authorList>
            <person name="Slabodnick M."/>
            <person name="Ruby J.G."/>
            <person name="Reiff S.B."/>
            <person name="Swart E.C."/>
            <person name="Gosai S."/>
            <person name="Prabakaran S."/>
            <person name="Witkowska E."/>
            <person name="Larue G.E."/>
            <person name="Fisher S."/>
            <person name="Freeman R.M."/>
            <person name="Gunawardena J."/>
            <person name="Chu W."/>
            <person name="Stover N.A."/>
            <person name="Gregory B.D."/>
            <person name="Nowacki M."/>
            <person name="Derisi J."/>
            <person name="Roy S.W."/>
            <person name="Marshall W.F."/>
            <person name="Sood P."/>
        </authorList>
    </citation>
    <scope>NUCLEOTIDE SEQUENCE [LARGE SCALE GENOMIC DNA]</scope>
    <source>
        <strain evidence="11">WM001</strain>
    </source>
</reference>
<dbReference type="GO" id="GO:0005856">
    <property type="term" value="C:cytoskeleton"/>
    <property type="evidence" value="ECO:0007669"/>
    <property type="project" value="TreeGrafter"/>
</dbReference>
<dbReference type="PANTHER" id="PTHR24058:SF22">
    <property type="entry name" value="DUAL SPECIFICITY TYROSINE-PHOSPHORYLATION-REGULATED KINASE 4"/>
    <property type="match status" value="1"/>
</dbReference>
<dbReference type="Proteomes" id="UP000187209">
    <property type="component" value="Unassembled WGS sequence"/>
</dbReference>
<feature type="binding site" evidence="7">
    <location>
        <position position="200"/>
    </location>
    <ligand>
        <name>ATP</name>
        <dbReference type="ChEBI" id="CHEBI:30616"/>
    </ligand>
</feature>
<dbReference type="InterPro" id="IPR017441">
    <property type="entry name" value="Protein_kinase_ATP_BS"/>
</dbReference>
<dbReference type="PROSITE" id="PS50011">
    <property type="entry name" value="PROTEIN_KINASE_DOM"/>
    <property type="match status" value="1"/>
</dbReference>
<dbReference type="PROSITE" id="PS00107">
    <property type="entry name" value="PROTEIN_KINASE_ATP"/>
    <property type="match status" value="1"/>
</dbReference>
<dbReference type="Gene3D" id="1.10.510.10">
    <property type="entry name" value="Transferase(Phosphotransferase) domain 1"/>
    <property type="match status" value="1"/>
</dbReference>
<evidence type="ECO:0000259" key="10">
    <source>
        <dbReference type="PROSITE" id="PS50011"/>
    </source>
</evidence>
<keyword evidence="12" id="KW-1185">Reference proteome</keyword>
<dbReference type="Gene3D" id="3.30.200.20">
    <property type="entry name" value="Phosphorylase Kinase, domain 1"/>
    <property type="match status" value="1"/>
</dbReference>
<evidence type="ECO:0000256" key="4">
    <source>
        <dbReference type="ARBA" id="ARBA00022741"/>
    </source>
</evidence>
<proteinExistence type="inferred from homology"/>
<feature type="compositionally biased region" description="Polar residues" evidence="9">
    <location>
        <begin position="1"/>
        <end position="19"/>
    </location>
</feature>
<accession>A0A1R2CG11</accession>
<protein>
    <recommendedName>
        <fullName evidence="10">Protein kinase domain-containing protein</fullName>
    </recommendedName>
</protein>
<dbReference type="SMART" id="SM00220">
    <property type="entry name" value="S_TKc"/>
    <property type="match status" value="1"/>
</dbReference>
<sequence>MTSYISFSYSSKPESSQTRGRSKKSHIISFKHNSKLKHFTRLTTTASFFPTASQRASSSIRHSSKNSSKIPLQISNSKGIYNNSILTCEISRKNSLPDNLTDFPNLFPITSKAALLKYPNLLTDYEKEEMKYYSLIYFLAPSCIKAGSLFLLDDEDGNYRALQGDHLVFRYEVFHTLGKGSFAMTYKCFDHKHKQFVAVKIIKNIKRLESQSEIEVRLLKKIKMHNSKNEYGIVNILDNFKFRGHPCIVFELLDLSILQHLKLNNHRSYPIEVVKSYTRCLLKSLSFLKSHSIIHSDLKPANILLSNNPAVPLKIIDFGTSCSSKEIVYKYIQSRYYRAPEVMMGLDYDEAIDMWSLGCVLYELVTGSILFKGDTEAEVLSQVCFIRGKPPSELKARAQRNLSFNGEKKSTFEYKIHDKNLIDFLERCLNWDPRLRLKPEDGLLHAWLREF</sequence>
<dbReference type="PROSITE" id="PS00108">
    <property type="entry name" value="PROTEIN_KINASE_ST"/>
    <property type="match status" value="1"/>
</dbReference>
<evidence type="ECO:0000313" key="11">
    <source>
        <dbReference type="EMBL" id="OMJ87895.1"/>
    </source>
</evidence>